<dbReference type="AlphaFoldDB" id="A0A6N2V3X9"/>
<dbReference type="EC" id="2.7.1.69" evidence="1"/>
<reference evidence="1" key="1">
    <citation type="submission" date="2019-11" db="EMBL/GenBank/DDBJ databases">
        <authorList>
            <person name="Feng L."/>
        </authorList>
    </citation>
    <scope>NUCLEOTIDE SEQUENCE</scope>
    <source>
        <strain evidence="1">AcaccaeLFYP115</strain>
    </source>
</reference>
<dbReference type="PANTHER" id="PTHR39427:SF1">
    <property type="entry name" value="PTS SYSTEM GLUCITOL_SORBITOL-SPECIFIC EIIB COMPONENT"/>
    <property type="match status" value="1"/>
</dbReference>
<name>A0A6N2V3X9_9FIRM</name>
<evidence type="ECO:0000313" key="1">
    <source>
        <dbReference type="EMBL" id="VYT21726.1"/>
    </source>
</evidence>
<dbReference type="GO" id="GO:0009401">
    <property type="term" value="P:phosphoenolpyruvate-dependent sugar phosphotransferase system"/>
    <property type="evidence" value="ECO:0007669"/>
    <property type="project" value="InterPro"/>
</dbReference>
<dbReference type="PROSITE" id="PS51102">
    <property type="entry name" value="PTS_EIIB_TYPE_5"/>
    <property type="match status" value="1"/>
</dbReference>
<dbReference type="InterPro" id="IPR011618">
    <property type="entry name" value="PTS_EIIBC_GUT_N"/>
</dbReference>
<dbReference type="PANTHER" id="PTHR39427">
    <property type="match status" value="1"/>
</dbReference>
<accession>A0A6N2V3X9</accession>
<sequence>MKPSVTITKGSSGWGGPLTVYETETRKVVASVTGGSIHPLAEKIASLLGVPVVDAFNNKVEPDTIIIAVVDCGGTLRCGVYPKMGVKTIDIHPISPSGPLSKYIKEDNFVSGTTLDCITQSGEAAPSEPEVSGQAVPDLAEAEGKESSPAPGGNQFFNFITSMGRGIGSIVNVFYQAGRDTLDIVLKNILPFMIFVSIMVGIINYTGIGDLLANAIKPLAGSLPGLLGLSVFCAIPFLSPVLGPGAVIAQVVGVLLGVEIGKGTIPIAYSLPALFAINSQVGCDFVPVALTLAEAEDDTVSAGVPAMLFTRLVTGPAAVLVAYLLSFGLYS</sequence>
<dbReference type="GO" id="GO:0005886">
    <property type="term" value="C:plasma membrane"/>
    <property type="evidence" value="ECO:0007669"/>
    <property type="project" value="TreeGrafter"/>
</dbReference>
<dbReference type="Pfam" id="PF03612">
    <property type="entry name" value="EIIBC-GUT_N"/>
    <property type="match status" value="1"/>
</dbReference>
<keyword evidence="1" id="KW-0808">Transferase</keyword>
<dbReference type="InterPro" id="IPR011638">
    <property type="entry name" value="PTS_EIIBC_GUT_C"/>
</dbReference>
<proteinExistence type="predicted"/>
<protein>
    <submittedName>
        <fullName evidence="1">Glucitol/sorbitol-specific phosphotransferase enzyme IIB component</fullName>
        <ecNumber evidence="1">2.7.1.69</ecNumber>
    </submittedName>
</protein>
<dbReference type="GO" id="GO:0008982">
    <property type="term" value="F:protein-N(PI)-phosphohistidine-sugar phosphotransferase activity"/>
    <property type="evidence" value="ECO:0007669"/>
    <property type="project" value="InterPro"/>
</dbReference>
<dbReference type="Pfam" id="PF07663">
    <property type="entry name" value="EIIBC-GUT_C"/>
    <property type="match status" value="1"/>
</dbReference>
<dbReference type="RefSeq" id="WP_006567949.1">
    <property type="nucleotide sequence ID" value="NZ_CACRSQ010000007.1"/>
</dbReference>
<dbReference type="EMBL" id="CACRSQ010000007">
    <property type="protein sequence ID" value="VYT21726.1"/>
    <property type="molecule type" value="Genomic_DNA"/>
</dbReference>
<dbReference type="InterPro" id="IPR004702">
    <property type="entry name" value="PTS_sorb_EIIBC"/>
</dbReference>
<organism evidence="1">
    <name type="scientific">Anaerostipes caccae</name>
    <dbReference type="NCBI Taxonomy" id="105841"/>
    <lineage>
        <taxon>Bacteria</taxon>
        <taxon>Bacillati</taxon>
        <taxon>Bacillota</taxon>
        <taxon>Clostridia</taxon>
        <taxon>Lachnospirales</taxon>
        <taxon>Lachnospiraceae</taxon>
        <taxon>Anaerostipes</taxon>
    </lineage>
</organism>
<gene>
    <name evidence="1" type="primary">srlE_3</name>
    <name evidence="1" type="ORF">ACLFYP115_02097</name>
</gene>